<protein>
    <submittedName>
        <fullName evidence="2">Uncharacterized protein</fullName>
    </submittedName>
</protein>
<comment type="caution">
    <text evidence="2">The sequence shown here is derived from an EMBL/GenBank/DDBJ whole genome shotgun (WGS) entry which is preliminary data.</text>
</comment>
<keyword evidence="1" id="KW-0472">Membrane</keyword>
<keyword evidence="1" id="KW-1133">Transmembrane helix</keyword>
<gene>
    <name evidence="2" type="ORF">V6N12_057424</name>
</gene>
<name>A0ABR2C517_9ROSI</name>
<reference evidence="2 3" key="1">
    <citation type="journal article" date="2024" name="G3 (Bethesda)">
        <title>Genome assembly of Hibiscus sabdariffa L. provides insights into metabolisms of medicinal natural products.</title>
        <authorList>
            <person name="Kim T."/>
        </authorList>
    </citation>
    <scope>NUCLEOTIDE SEQUENCE [LARGE SCALE GENOMIC DNA]</scope>
    <source>
        <strain evidence="2">TK-2024</strain>
        <tissue evidence="2">Old leaves</tissue>
    </source>
</reference>
<sequence length="181" mass="20505">MKFIYGSASYWINNSFGPDTSNSEQRSSQEGPYSIVFTLRIGSICGGYCTLGIFVSNYVLWQLWKRRCGMVMDDNFVDQGDLTSRCQRLAIELSVNAATRLGMLSVRARQWIGIELNQCMVVLKLTSMVHVKEWNVTILCIPRSMNKGTNSLATFKRNQPVGVSLFYNPSEFVMSLVNMEK</sequence>
<dbReference type="Proteomes" id="UP001472677">
    <property type="component" value="Unassembled WGS sequence"/>
</dbReference>
<proteinExistence type="predicted"/>
<evidence type="ECO:0000313" key="3">
    <source>
        <dbReference type="Proteomes" id="UP001472677"/>
    </source>
</evidence>
<dbReference type="EMBL" id="JBBPBM010000066">
    <property type="protein sequence ID" value="KAK8514522.1"/>
    <property type="molecule type" value="Genomic_DNA"/>
</dbReference>
<organism evidence="2 3">
    <name type="scientific">Hibiscus sabdariffa</name>
    <name type="common">roselle</name>
    <dbReference type="NCBI Taxonomy" id="183260"/>
    <lineage>
        <taxon>Eukaryota</taxon>
        <taxon>Viridiplantae</taxon>
        <taxon>Streptophyta</taxon>
        <taxon>Embryophyta</taxon>
        <taxon>Tracheophyta</taxon>
        <taxon>Spermatophyta</taxon>
        <taxon>Magnoliopsida</taxon>
        <taxon>eudicotyledons</taxon>
        <taxon>Gunneridae</taxon>
        <taxon>Pentapetalae</taxon>
        <taxon>rosids</taxon>
        <taxon>malvids</taxon>
        <taxon>Malvales</taxon>
        <taxon>Malvaceae</taxon>
        <taxon>Malvoideae</taxon>
        <taxon>Hibiscus</taxon>
    </lineage>
</organism>
<keyword evidence="3" id="KW-1185">Reference proteome</keyword>
<evidence type="ECO:0000313" key="2">
    <source>
        <dbReference type="EMBL" id="KAK8514522.1"/>
    </source>
</evidence>
<evidence type="ECO:0000256" key="1">
    <source>
        <dbReference type="SAM" id="Phobius"/>
    </source>
</evidence>
<accession>A0ABR2C517</accession>
<feature type="transmembrane region" description="Helical" evidence="1">
    <location>
        <begin position="37"/>
        <end position="60"/>
    </location>
</feature>
<keyword evidence="1" id="KW-0812">Transmembrane</keyword>